<dbReference type="GO" id="GO:0003700">
    <property type="term" value="F:DNA-binding transcription factor activity"/>
    <property type="evidence" value="ECO:0007669"/>
    <property type="project" value="InterPro"/>
</dbReference>
<dbReference type="SUPFAM" id="SSF52317">
    <property type="entry name" value="Class I glutamine amidotransferase-like"/>
    <property type="match status" value="1"/>
</dbReference>
<dbReference type="InterPro" id="IPR018062">
    <property type="entry name" value="HTH_AraC-typ_CS"/>
</dbReference>
<dbReference type="Gene3D" id="3.40.50.880">
    <property type="match status" value="1"/>
</dbReference>
<keyword evidence="1" id="KW-0805">Transcription regulation</keyword>
<proteinExistence type="predicted"/>
<dbReference type="PANTHER" id="PTHR43130">
    <property type="entry name" value="ARAC-FAMILY TRANSCRIPTIONAL REGULATOR"/>
    <property type="match status" value="1"/>
</dbReference>
<dbReference type="Pfam" id="PF12833">
    <property type="entry name" value="HTH_18"/>
    <property type="match status" value="1"/>
</dbReference>
<organism evidence="5">
    <name type="scientific">Vibrio sp. FF_482</name>
    <dbReference type="NCBI Taxonomy" id="1652836"/>
    <lineage>
        <taxon>Bacteria</taxon>
        <taxon>Pseudomonadati</taxon>
        <taxon>Pseudomonadota</taxon>
        <taxon>Gammaproteobacteria</taxon>
        <taxon>Vibrionales</taxon>
        <taxon>Vibrionaceae</taxon>
        <taxon>Vibrio</taxon>
    </lineage>
</organism>
<dbReference type="EMBL" id="KP795555">
    <property type="protein sequence ID" value="AKN37872.1"/>
    <property type="molecule type" value="Genomic_DNA"/>
</dbReference>
<reference evidence="5" key="1">
    <citation type="journal article" date="2015" name="MBio">
        <title>Eco-Evolutionary Dynamics of Episomes among Ecologically Cohesive Bacterial Populations.</title>
        <authorList>
            <person name="Xue H."/>
            <person name="Cordero O.X."/>
            <person name="Camas F.M."/>
            <person name="Trimble W."/>
            <person name="Meyer F."/>
            <person name="Guglielmini J."/>
            <person name="Rocha E.P."/>
            <person name="Polz M.F."/>
        </authorList>
    </citation>
    <scope>NUCLEOTIDE SEQUENCE</scope>
    <source>
        <strain evidence="5">FF_482</strain>
    </source>
</reference>
<dbReference type="AlphaFoldDB" id="A0A0H3ZTN7"/>
<evidence type="ECO:0000259" key="4">
    <source>
        <dbReference type="PROSITE" id="PS01124"/>
    </source>
</evidence>
<keyword evidence="2" id="KW-0238">DNA-binding</keyword>
<dbReference type="Gene3D" id="1.10.10.60">
    <property type="entry name" value="Homeodomain-like"/>
    <property type="match status" value="2"/>
</dbReference>
<protein>
    <submittedName>
        <fullName evidence="5">Transcriptional regulator, AraC family</fullName>
    </submittedName>
</protein>
<dbReference type="InterPro" id="IPR029062">
    <property type="entry name" value="Class_I_gatase-like"/>
</dbReference>
<dbReference type="Pfam" id="PF01965">
    <property type="entry name" value="DJ-1_PfpI"/>
    <property type="match status" value="1"/>
</dbReference>
<evidence type="ECO:0000256" key="2">
    <source>
        <dbReference type="ARBA" id="ARBA00023125"/>
    </source>
</evidence>
<dbReference type="GO" id="GO:0043565">
    <property type="term" value="F:sequence-specific DNA binding"/>
    <property type="evidence" value="ECO:0007669"/>
    <property type="project" value="InterPro"/>
</dbReference>
<dbReference type="InterPro" id="IPR009057">
    <property type="entry name" value="Homeodomain-like_sf"/>
</dbReference>
<dbReference type="PANTHER" id="PTHR43130:SF11">
    <property type="entry name" value="TRANSCRIPTIONAL REGULATORY PROTEIN"/>
    <property type="match status" value="1"/>
</dbReference>
<dbReference type="SMART" id="SM00342">
    <property type="entry name" value="HTH_ARAC"/>
    <property type="match status" value="1"/>
</dbReference>
<sequence>MLTPLQPLRITALLLEGMPTTAISGPLEMLTIAAQLAGHPAPEISYVSPHQGPIASFAGFTLSNITHWSTVNDADIVLIGSCGEPDSRSYQLPDDMKQWLKKQIAQCKYVICMCTGAFLLAELGVLNRRSATTHWVQVERFRHLYPDVKLMPHRNVTHDGPFICTSGIREYYEATILLIDALFGAAHREKCEQFMGGNFSNQPLCLTSFAQYRQHSDELIHGLQDWMHDAEPSALSVALCAEKSFLSERQMKRRFKAATGESPMNYIQRIRIAIAREKLETTKLNIDQICQQVGYSDTNHFRLLFRKFHEMTPTQYRKVTQLCASA</sequence>
<dbReference type="PROSITE" id="PS00041">
    <property type="entry name" value="HTH_ARAC_FAMILY_1"/>
    <property type="match status" value="1"/>
</dbReference>
<evidence type="ECO:0000313" key="5">
    <source>
        <dbReference type="EMBL" id="AKN37872.1"/>
    </source>
</evidence>
<dbReference type="InterPro" id="IPR052158">
    <property type="entry name" value="INH-QAR"/>
</dbReference>
<keyword evidence="3" id="KW-0804">Transcription</keyword>
<evidence type="ECO:0000256" key="1">
    <source>
        <dbReference type="ARBA" id="ARBA00023015"/>
    </source>
</evidence>
<dbReference type="PROSITE" id="PS01124">
    <property type="entry name" value="HTH_ARAC_FAMILY_2"/>
    <property type="match status" value="1"/>
</dbReference>
<dbReference type="InterPro" id="IPR018060">
    <property type="entry name" value="HTH_AraC"/>
</dbReference>
<accession>A0A0H3ZTN7</accession>
<dbReference type="InterPro" id="IPR002818">
    <property type="entry name" value="DJ-1/PfpI"/>
</dbReference>
<dbReference type="SUPFAM" id="SSF46689">
    <property type="entry name" value="Homeodomain-like"/>
    <property type="match status" value="2"/>
</dbReference>
<name>A0A0H3ZTN7_9VIBR</name>
<evidence type="ECO:0000256" key="3">
    <source>
        <dbReference type="ARBA" id="ARBA00023163"/>
    </source>
</evidence>
<feature type="domain" description="HTH araC/xylS-type" evidence="4">
    <location>
        <begin position="217"/>
        <end position="319"/>
    </location>
</feature>